<gene>
    <name evidence="2" type="ORF">ARMGADRAFT_590925</name>
</gene>
<proteinExistence type="predicted"/>
<name>A0A2H3CPT3_ARMGA</name>
<sequence length="115" mass="12531">MLPVPLFPQVLPRPSYTPTRHIAFQRDGPATSRCCCCRGIVGCSEARKATDVSLRNSNEIRHQPCEPTRNGVFPRDNVSTSGERHQRGARHVEGCLYGGGTRGCGEGVTHADPKC</sequence>
<dbReference type="Proteomes" id="UP000217790">
    <property type="component" value="Unassembled WGS sequence"/>
</dbReference>
<feature type="region of interest" description="Disordered" evidence="1">
    <location>
        <begin position="58"/>
        <end position="86"/>
    </location>
</feature>
<evidence type="ECO:0000313" key="2">
    <source>
        <dbReference type="EMBL" id="PBK85045.1"/>
    </source>
</evidence>
<reference evidence="3" key="1">
    <citation type="journal article" date="2017" name="Nat. Ecol. Evol.">
        <title>Genome expansion and lineage-specific genetic innovations in the forest pathogenic fungi Armillaria.</title>
        <authorList>
            <person name="Sipos G."/>
            <person name="Prasanna A.N."/>
            <person name="Walter M.C."/>
            <person name="O'Connor E."/>
            <person name="Balint B."/>
            <person name="Krizsan K."/>
            <person name="Kiss B."/>
            <person name="Hess J."/>
            <person name="Varga T."/>
            <person name="Slot J."/>
            <person name="Riley R."/>
            <person name="Boka B."/>
            <person name="Rigling D."/>
            <person name="Barry K."/>
            <person name="Lee J."/>
            <person name="Mihaltcheva S."/>
            <person name="LaButti K."/>
            <person name="Lipzen A."/>
            <person name="Waldron R."/>
            <person name="Moloney N.M."/>
            <person name="Sperisen C."/>
            <person name="Kredics L."/>
            <person name="Vagvoelgyi C."/>
            <person name="Patrignani A."/>
            <person name="Fitzpatrick D."/>
            <person name="Nagy I."/>
            <person name="Doyle S."/>
            <person name="Anderson J.B."/>
            <person name="Grigoriev I.V."/>
            <person name="Gueldener U."/>
            <person name="Muensterkoetter M."/>
            <person name="Nagy L.G."/>
        </authorList>
    </citation>
    <scope>NUCLEOTIDE SEQUENCE [LARGE SCALE GENOMIC DNA]</scope>
    <source>
        <strain evidence="3">Ar21-2</strain>
    </source>
</reference>
<dbReference type="InParanoid" id="A0A2H3CPT3"/>
<keyword evidence="3" id="KW-1185">Reference proteome</keyword>
<organism evidence="2 3">
    <name type="scientific">Armillaria gallica</name>
    <name type="common">Bulbous honey fungus</name>
    <name type="synonym">Armillaria bulbosa</name>
    <dbReference type="NCBI Taxonomy" id="47427"/>
    <lineage>
        <taxon>Eukaryota</taxon>
        <taxon>Fungi</taxon>
        <taxon>Dikarya</taxon>
        <taxon>Basidiomycota</taxon>
        <taxon>Agaricomycotina</taxon>
        <taxon>Agaricomycetes</taxon>
        <taxon>Agaricomycetidae</taxon>
        <taxon>Agaricales</taxon>
        <taxon>Marasmiineae</taxon>
        <taxon>Physalacriaceae</taxon>
        <taxon>Armillaria</taxon>
    </lineage>
</organism>
<evidence type="ECO:0000256" key="1">
    <source>
        <dbReference type="SAM" id="MobiDB-lite"/>
    </source>
</evidence>
<dbReference type="AlphaFoldDB" id="A0A2H3CPT3"/>
<accession>A0A2H3CPT3</accession>
<protein>
    <submittedName>
        <fullName evidence="2">Uncharacterized protein</fullName>
    </submittedName>
</protein>
<dbReference type="EMBL" id="KZ293693">
    <property type="protein sequence ID" value="PBK85045.1"/>
    <property type="molecule type" value="Genomic_DNA"/>
</dbReference>
<evidence type="ECO:0000313" key="3">
    <source>
        <dbReference type="Proteomes" id="UP000217790"/>
    </source>
</evidence>